<organism evidence="2 3">
    <name type="scientific">Gracilariopsis chorda</name>
    <dbReference type="NCBI Taxonomy" id="448386"/>
    <lineage>
        <taxon>Eukaryota</taxon>
        <taxon>Rhodophyta</taxon>
        <taxon>Florideophyceae</taxon>
        <taxon>Rhodymeniophycidae</taxon>
        <taxon>Gracilariales</taxon>
        <taxon>Gracilariaceae</taxon>
        <taxon>Gracilariopsis</taxon>
    </lineage>
</organism>
<feature type="region of interest" description="Disordered" evidence="1">
    <location>
        <begin position="474"/>
        <end position="495"/>
    </location>
</feature>
<keyword evidence="3" id="KW-1185">Reference proteome</keyword>
<accession>A0A2V3J529</accession>
<feature type="compositionally biased region" description="Low complexity" evidence="1">
    <location>
        <begin position="210"/>
        <end position="220"/>
    </location>
</feature>
<feature type="region of interest" description="Disordered" evidence="1">
    <location>
        <begin position="180"/>
        <end position="220"/>
    </location>
</feature>
<dbReference type="EMBL" id="NBIV01000013">
    <property type="protein sequence ID" value="PXF48480.1"/>
    <property type="molecule type" value="Genomic_DNA"/>
</dbReference>
<reference evidence="2 3" key="1">
    <citation type="journal article" date="2018" name="Mol. Biol. Evol.">
        <title>Analysis of the draft genome of the red seaweed Gracilariopsis chorda provides insights into genome size evolution in Rhodophyta.</title>
        <authorList>
            <person name="Lee J."/>
            <person name="Yang E.C."/>
            <person name="Graf L."/>
            <person name="Yang J.H."/>
            <person name="Qiu H."/>
            <person name="Zel Zion U."/>
            <person name="Chan C.X."/>
            <person name="Stephens T.G."/>
            <person name="Weber A.P.M."/>
            <person name="Boo G.H."/>
            <person name="Boo S.M."/>
            <person name="Kim K.M."/>
            <person name="Shin Y."/>
            <person name="Jung M."/>
            <person name="Lee S.J."/>
            <person name="Yim H.S."/>
            <person name="Lee J.H."/>
            <person name="Bhattacharya D."/>
            <person name="Yoon H.S."/>
        </authorList>
    </citation>
    <scope>NUCLEOTIDE SEQUENCE [LARGE SCALE GENOMIC DNA]</scope>
    <source>
        <strain evidence="2 3">SKKU-2015</strain>
        <tissue evidence="2">Whole body</tissue>
    </source>
</reference>
<dbReference type="Proteomes" id="UP000247409">
    <property type="component" value="Unassembled WGS sequence"/>
</dbReference>
<evidence type="ECO:0000313" key="2">
    <source>
        <dbReference type="EMBL" id="PXF48480.1"/>
    </source>
</evidence>
<dbReference type="STRING" id="448386.A0A2V3J529"/>
<evidence type="ECO:0000256" key="1">
    <source>
        <dbReference type="SAM" id="MobiDB-lite"/>
    </source>
</evidence>
<comment type="caution">
    <text evidence="2">The sequence shown here is derived from an EMBL/GenBank/DDBJ whole genome shotgun (WGS) entry which is preliminary data.</text>
</comment>
<gene>
    <name evidence="2" type="ORF">BWQ96_01649</name>
</gene>
<proteinExistence type="predicted"/>
<sequence>MNTYSISPKLVRIAVDGALNNQFSDLDSRLAWRPLTTNLESCEDPPYLYFCINLVQHRNSPTFAGFSSGAPFMLTRERDLKKRAFFLRHWVRRDSIEAHKDVAHVQLQHMAVAVRDRRLLVRVDIDRPFNTADAFRSAPFATFMFQIAHVDAFIEGLPGVRFAFAIERTITSEEREVVASMGRSVPSKGMKTKPIPTSQLPSRPNPFIPHPTTTIPRPARPIVTHPKMLQVPQTISAPPMQQSVVPQRTPSYPPAAARPTQVVYQNPYQFTSSRPNHAHIAQKPSPRALHIAPQITKPAPRTQNRPIHTHIPIPVPPSPPPQVDTSNKIVHPYMKLWEDHDPDDPYQPIFITKDERFDTKARRSFIFEDTPPYASRVDHRNLFGVPSKDYPLYYFDGPDISVGGGDPDLEVSVKRLQKPVGEHSEETSSSLDDVIKRDASSESGYASAVVAASEYNKSLRDERIHLRRWLVEDLAAEEESEEEEEEDDGDQDSSE</sequence>
<protein>
    <submittedName>
        <fullName evidence="2">Uncharacterized protein</fullName>
    </submittedName>
</protein>
<name>A0A2V3J529_9FLOR</name>
<dbReference type="AlphaFoldDB" id="A0A2V3J529"/>
<dbReference type="OrthoDB" id="5009at2759"/>
<evidence type="ECO:0000313" key="3">
    <source>
        <dbReference type="Proteomes" id="UP000247409"/>
    </source>
</evidence>